<feature type="region of interest" description="Disordered" evidence="1">
    <location>
        <begin position="22"/>
        <end position="106"/>
    </location>
</feature>
<accession>A0A6M0Q9F2</accession>
<dbReference type="AlphaFoldDB" id="A0A6M0Q9F2"/>
<gene>
    <name evidence="3" type="ORF">G4D63_14155</name>
</gene>
<evidence type="ECO:0000313" key="3">
    <source>
        <dbReference type="EMBL" id="NEY72877.1"/>
    </source>
</evidence>
<feature type="chain" id="PRO_5026785980" description="Lipoprotein" evidence="2">
    <location>
        <begin position="24"/>
        <end position="106"/>
    </location>
</feature>
<dbReference type="RefSeq" id="WP_163180355.1">
    <property type="nucleotide sequence ID" value="NZ_JAAIWM010000005.1"/>
</dbReference>
<keyword evidence="4" id="KW-1185">Reference proteome</keyword>
<sequence>MNKKWFMLLTSSLLAAFLLTGCATDDPDPAPPGTEDDGMGQELEEEGEELENEVDEMTPGDETTPGETEQGEGTPGEMDEGTTEDPEANMDDKNNAGAGDQGTTNQ</sequence>
<dbReference type="PROSITE" id="PS51257">
    <property type="entry name" value="PROKAR_LIPOPROTEIN"/>
    <property type="match status" value="1"/>
</dbReference>
<feature type="compositionally biased region" description="Low complexity" evidence="1">
    <location>
        <begin position="60"/>
        <end position="76"/>
    </location>
</feature>
<comment type="caution">
    <text evidence="3">The sequence shown here is derived from an EMBL/GenBank/DDBJ whole genome shotgun (WGS) entry which is preliminary data.</text>
</comment>
<evidence type="ECO:0008006" key="5">
    <source>
        <dbReference type="Google" id="ProtNLM"/>
    </source>
</evidence>
<organism evidence="3 4">
    <name type="scientific">Bacillus mesophilus</name>
    <dbReference type="NCBI Taxonomy" id="1808955"/>
    <lineage>
        <taxon>Bacteria</taxon>
        <taxon>Bacillati</taxon>
        <taxon>Bacillota</taxon>
        <taxon>Bacilli</taxon>
        <taxon>Bacillales</taxon>
        <taxon>Bacillaceae</taxon>
        <taxon>Bacillus</taxon>
    </lineage>
</organism>
<name>A0A6M0Q9F2_9BACI</name>
<keyword evidence="2" id="KW-0732">Signal</keyword>
<evidence type="ECO:0000313" key="4">
    <source>
        <dbReference type="Proteomes" id="UP000481043"/>
    </source>
</evidence>
<protein>
    <recommendedName>
        <fullName evidence="5">Lipoprotein</fullName>
    </recommendedName>
</protein>
<dbReference type="Proteomes" id="UP000481043">
    <property type="component" value="Unassembled WGS sequence"/>
</dbReference>
<evidence type="ECO:0000256" key="2">
    <source>
        <dbReference type="SAM" id="SignalP"/>
    </source>
</evidence>
<reference evidence="3 4" key="1">
    <citation type="submission" date="2020-02" db="EMBL/GenBank/DDBJ databases">
        <title>Bacillus aquiflavi sp. nov., isolated from yellow water of strong flavor Chinese baijiu in Yibin region of China.</title>
        <authorList>
            <person name="Xie J."/>
        </authorList>
    </citation>
    <scope>NUCLEOTIDE SEQUENCE [LARGE SCALE GENOMIC DNA]</scope>
    <source>
        <strain evidence="3 4">SA4</strain>
    </source>
</reference>
<proteinExistence type="predicted"/>
<feature type="compositionally biased region" description="Acidic residues" evidence="1">
    <location>
        <begin position="34"/>
        <end position="59"/>
    </location>
</feature>
<feature type="compositionally biased region" description="Acidic residues" evidence="1">
    <location>
        <begin position="77"/>
        <end position="89"/>
    </location>
</feature>
<evidence type="ECO:0000256" key="1">
    <source>
        <dbReference type="SAM" id="MobiDB-lite"/>
    </source>
</evidence>
<feature type="signal peptide" evidence="2">
    <location>
        <begin position="1"/>
        <end position="23"/>
    </location>
</feature>
<dbReference type="EMBL" id="JAAIWM010000005">
    <property type="protein sequence ID" value="NEY72877.1"/>
    <property type="molecule type" value="Genomic_DNA"/>
</dbReference>